<dbReference type="HOGENOM" id="CLU_1780115_0_0_1"/>
<protein>
    <recommendedName>
        <fullName evidence="4">Secreted protein</fullName>
    </recommendedName>
</protein>
<reference evidence="3" key="2">
    <citation type="submission" date="2013-12" db="EMBL/GenBank/DDBJ databases">
        <authorList>
            <person name="Yu Y."/>
            <person name="Lee S."/>
            <person name="de Baynast K."/>
            <person name="Wissotski M."/>
            <person name="Liu L."/>
            <person name="Talag J."/>
            <person name="Goicoechea J."/>
            <person name="Angelova A."/>
            <person name="Jetty R."/>
            <person name="Kudrna D."/>
            <person name="Golser W."/>
            <person name="Rivera L."/>
            <person name="Zhang J."/>
            <person name="Wing R."/>
        </authorList>
    </citation>
    <scope>NUCLEOTIDE SEQUENCE</scope>
</reference>
<evidence type="ECO:0000313" key="2">
    <source>
        <dbReference type="EnsemblPlants" id="LPERR01G20120.1"/>
    </source>
</evidence>
<organism evidence="2 3">
    <name type="scientific">Leersia perrieri</name>
    <dbReference type="NCBI Taxonomy" id="77586"/>
    <lineage>
        <taxon>Eukaryota</taxon>
        <taxon>Viridiplantae</taxon>
        <taxon>Streptophyta</taxon>
        <taxon>Embryophyta</taxon>
        <taxon>Tracheophyta</taxon>
        <taxon>Spermatophyta</taxon>
        <taxon>Magnoliopsida</taxon>
        <taxon>Liliopsida</taxon>
        <taxon>Poales</taxon>
        <taxon>Poaceae</taxon>
        <taxon>BOP clade</taxon>
        <taxon>Oryzoideae</taxon>
        <taxon>Oryzeae</taxon>
        <taxon>Oryzinae</taxon>
        <taxon>Leersia</taxon>
    </lineage>
</organism>
<keyword evidence="3" id="KW-1185">Reference proteome</keyword>
<dbReference type="PANTHER" id="PTHR35281:SF3">
    <property type="entry name" value="BNAA07G07520D PROTEIN"/>
    <property type="match status" value="1"/>
</dbReference>
<dbReference type="Gramene" id="LPERR01G20120.1">
    <property type="protein sequence ID" value="LPERR01G20120.1"/>
    <property type="gene ID" value="LPERR01G20120"/>
</dbReference>
<feature type="chain" id="PRO_5012700805" description="Secreted protein" evidence="1">
    <location>
        <begin position="16"/>
        <end position="146"/>
    </location>
</feature>
<proteinExistence type="predicted"/>
<evidence type="ECO:0008006" key="4">
    <source>
        <dbReference type="Google" id="ProtNLM"/>
    </source>
</evidence>
<evidence type="ECO:0000256" key="1">
    <source>
        <dbReference type="SAM" id="SignalP"/>
    </source>
</evidence>
<feature type="signal peptide" evidence="1">
    <location>
        <begin position="1"/>
        <end position="15"/>
    </location>
</feature>
<accession>A0A0D9V351</accession>
<dbReference type="PANTHER" id="PTHR35281">
    <property type="entry name" value="BNAA02G34170D PROTEIN"/>
    <property type="match status" value="1"/>
</dbReference>
<dbReference type="EnsemblPlants" id="LPERR01G20120.1">
    <property type="protein sequence ID" value="LPERR01G20120.1"/>
    <property type="gene ID" value="LPERR01G20120"/>
</dbReference>
<dbReference type="eggNOG" id="ENOG502S900">
    <property type="taxonomic scope" value="Eukaryota"/>
</dbReference>
<reference evidence="2 3" key="1">
    <citation type="submission" date="2012-08" db="EMBL/GenBank/DDBJ databases">
        <title>Oryza genome evolution.</title>
        <authorList>
            <person name="Wing R.A."/>
        </authorList>
    </citation>
    <scope>NUCLEOTIDE SEQUENCE</scope>
</reference>
<name>A0A0D9V351_9ORYZ</name>
<dbReference type="AlphaFoldDB" id="A0A0D9V351"/>
<evidence type="ECO:0000313" key="3">
    <source>
        <dbReference type="Proteomes" id="UP000032180"/>
    </source>
</evidence>
<sequence>MLLLVLCPFVPVVFSAPVSSPKSLSFFLVLWCCRTKPRAPPPRHLGIASKIRPADELRPSLSRLASQYRSALLGEAVTFTGESFSFCGSLFLKTLGLRMYVKIELKRFRIVKEVGTIVMNVRIFAYYQLMQVCQAEYFRQLLKPVT</sequence>
<dbReference type="Proteomes" id="UP000032180">
    <property type="component" value="Chromosome 1"/>
</dbReference>
<keyword evidence="1" id="KW-0732">Signal</keyword>
<reference evidence="2" key="3">
    <citation type="submission" date="2015-04" db="UniProtKB">
        <authorList>
            <consortium name="EnsemblPlants"/>
        </authorList>
    </citation>
    <scope>IDENTIFICATION</scope>
</reference>